<dbReference type="InterPro" id="IPR013083">
    <property type="entry name" value="Znf_RING/FYVE/PHD"/>
</dbReference>
<dbReference type="PANTHER" id="PTHR47841:SF7">
    <property type="entry name" value="CYSTEINE_HISTIDINE-RICH C1 DOMAIN PROTEIN"/>
    <property type="match status" value="1"/>
</dbReference>
<evidence type="ECO:0000256" key="1">
    <source>
        <dbReference type="ARBA" id="ARBA00022723"/>
    </source>
</evidence>
<dbReference type="SUPFAM" id="SSF57850">
    <property type="entry name" value="RING/U-box"/>
    <property type="match status" value="3"/>
</dbReference>
<evidence type="ECO:0000313" key="7">
    <source>
        <dbReference type="EMBL" id="CAE2203361.1"/>
    </source>
</evidence>
<dbReference type="InterPro" id="IPR043145">
    <property type="entry name" value="Znf_ZZ_sf"/>
</dbReference>
<reference evidence="7" key="1">
    <citation type="submission" date="2021-01" db="EMBL/GenBank/DDBJ databases">
        <authorList>
            <person name="Corre E."/>
            <person name="Pelletier E."/>
            <person name="Niang G."/>
            <person name="Scheremetjew M."/>
            <person name="Finn R."/>
            <person name="Kale V."/>
            <person name="Holt S."/>
            <person name="Cochrane G."/>
            <person name="Meng A."/>
            <person name="Brown T."/>
            <person name="Cohen L."/>
        </authorList>
    </citation>
    <scope>NUCLEOTIDE SEQUENCE</scope>
    <source>
        <strain evidence="7">DIVA3 518/3/11/1/6</strain>
    </source>
</reference>
<evidence type="ECO:0000256" key="5">
    <source>
        <dbReference type="SAM" id="MobiDB-lite"/>
    </source>
</evidence>
<dbReference type="Pfam" id="PF13920">
    <property type="entry name" value="zf-C3HC4_3"/>
    <property type="match status" value="1"/>
</dbReference>
<keyword evidence="2 4" id="KW-0863">Zinc-finger</keyword>
<keyword evidence="3" id="KW-0862">Zinc</keyword>
<dbReference type="AlphaFoldDB" id="A0A7S4HM34"/>
<dbReference type="PANTHER" id="PTHR47841">
    <property type="entry name" value="DIACYLGLYCEROL KINASE THETA-LIKE-RELATED"/>
    <property type="match status" value="1"/>
</dbReference>
<proteinExistence type="predicted"/>
<evidence type="ECO:0000256" key="3">
    <source>
        <dbReference type="ARBA" id="ARBA00022833"/>
    </source>
</evidence>
<dbReference type="Gene3D" id="3.30.40.10">
    <property type="entry name" value="Zinc/RING finger domain, C3HC4 (zinc finger)"/>
    <property type="match status" value="1"/>
</dbReference>
<evidence type="ECO:0000256" key="2">
    <source>
        <dbReference type="ARBA" id="ARBA00022771"/>
    </source>
</evidence>
<keyword evidence="1" id="KW-0479">Metal-binding</keyword>
<dbReference type="FunFam" id="1.10.1170.10:FF:000002">
    <property type="entry name" value="Baculoviral IAP repeat containing 7"/>
    <property type="match status" value="1"/>
</dbReference>
<evidence type="ECO:0000256" key="4">
    <source>
        <dbReference type="PROSITE-ProRule" id="PRU00175"/>
    </source>
</evidence>
<dbReference type="EMBL" id="HBKP01003082">
    <property type="protein sequence ID" value="CAE2203361.1"/>
    <property type="molecule type" value="Transcribed_RNA"/>
</dbReference>
<accession>A0A7S4HM34</accession>
<gene>
    <name evidence="7" type="ORF">VSP0166_LOCUS2196</name>
</gene>
<name>A0A7S4HM34_9EUKA</name>
<dbReference type="InterPro" id="IPR001841">
    <property type="entry name" value="Znf_RING"/>
</dbReference>
<dbReference type="Gene3D" id="3.30.60.90">
    <property type="match status" value="1"/>
</dbReference>
<feature type="domain" description="RING-type" evidence="6">
    <location>
        <begin position="318"/>
        <end position="354"/>
    </location>
</feature>
<sequence length="365" mass="41825">MQAAHNSSAHPHRLTKSTSEIPWLCDACRTPGVTREGRFRCSCDCDFDLCCSCFSRTDISTPIKNTFFDAAHGHELALTGQSRWRCNSCLRINRRYRYRCTTGCDFDLCGQCIAPKSFSKPKSIYSGEEISLSRHSHPIRSCSLKNAWKCDSCHLLNQQGRYRCIESCDFDLCHKCVRLMSAAAKYQDVQHPHMLQEIHNISGKCSMCKQTTLLKHECSEGCSFRICKFCENHTTNEPAVLHTSHHHRVKRSLKLINWMCDLCKQRRSVRYRCGCDFDICGDCFETQVKKPEPKPEPEPEPTPAPAPDDTPDSNIPECVVCFDEMHERWAFFPCGHANCCKECGEDMKQCPFCRNPVKGHMRIFV</sequence>
<feature type="region of interest" description="Disordered" evidence="5">
    <location>
        <begin position="291"/>
        <end position="311"/>
    </location>
</feature>
<organism evidence="7">
    <name type="scientific">Vannella robusta</name>
    <dbReference type="NCBI Taxonomy" id="1487602"/>
    <lineage>
        <taxon>Eukaryota</taxon>
        <taxon>Amoebozoa</taxon>
        <taxon>Discosea</taxon>
        <taxon>Flabellinia</taxon>
        <taxon>Vannellidae</taxon>
        <taxon>Vannella</taxon>
    </lineage>
</organism>
<dbReference type="PROSITE" id="PS50089">
    <property type="entry name" value="ZF_RING_2"/>
    <property type="match status" value="1"/>
</dbReference>
<dbReference type="GO" id="GO:0008270">
    <property type="term" value="F:zinc ion binding"/>
    <property type="evidence" value="ECO:0007669"/>
    <property type="project" value="UniProtKB-KW"/>
</dbReference>
<protein>
    <recommendedName>
        <fullName evidence="6">RING-type domain-containing protein</fullName>
    </recommendedName>
</protein>
<evidence type="ECO:0000259" key="6">
    <source>
        <dbReference type="PROSITE" id="PS50089"/>
    </source>
</evidence>